<organism evidence="3 4">
    <name type="scientific">Nocardia xishanensis</name>
    <dbReference type="NCBI Taxonomy" id="238964"/>
    <lineage>
        <taxon>Bacteria</taxon>
        <taxon>Bacillati</taxon>
        <taxon>Actinomycetota</taxon>
        <taxon>Actinomycetes</taxon>
        <taxon>Mycobacteriales</taxon>
        <taxon>Nocardiaceae</taxon>
        <taxon>Nocardia</taxon>
    </lineage>
</organism>
<dbReference type="SUPFAM" id="SSF51735">
    <property type="entry name" value="NAD(P)-binding Rossmann-fold domains"/>
    <property type="match status" value="1"/>
</dbReference>
<dbReference type="InterPro" id="IPR011032">
    <property type="entry name" value="GroES-like_sf"/>
</dbReference>
<dbReference type="Proteomes" id="UP001611415">
    <property type="component" value="Unassembled WGS sequence"/>
</dbReference>
<dbReference type="InterPro" id="IPR020843">
    <property type="entry name" value="ER"/>
</dbReference>
<reference evidence="3 4" key="1">
    <citation type="submission" date="2024-10" db="EMBL/GenBank/DDBJ databases">
        <title>The Natural Products Discovery Center: Release of the First 8490 Sequenced Strains for Exploring Actinobacteria Biosynthetic Diversity.</title>
        <authorList>
            <person name="Kalkreuter E."/>
            <person name="Kautsar S.A."/>
            <person name="Yang D."/>
            <person name="Bader C.D."/>
            <person name="Teijaro C.N."/>
            <person name="Fluegel L."/>
            <person name="Davis C.M."/>
            <person name="Simpson J.R."/>
            <person name="Lauterbach L."/>
            <person name="Steele A.D."/>
            <person name="Gui C."/>
            <person name="Meng S."/>
            <person name="Li G."/>
            <person name="Viehrig K."/>
            <person name="Ye F."/>
            <person name="Su P."/>
            <person name="Kiefer A.F."/>
            <person name="Nichols A."/>
            <person name="Cepeda A.J."/>
            <person name="Yan W."/>
            <person name="Fan B."/>
            <person name="Jiang Y."/>
            <person name="Adhikari A."/>
            <person name="Zheng C.-J."/>
            <person name="Schuster L."/>
            <person name="Cowan T.M."/>
            <person name="Smanski M.J."/>
            <person name="Chevrette M.G."/>
            <person name="De Carvalho L.P.S."/>
            <person name="Shen B."/>
        </authorList>
    </citation>
    <scope>NUCLEOTIDE SEQUENCE [LARGE SCALE GENOMIC DNA]</scope>
    <source>
        <strain evidence="3 4">NPDC019275</strain>
    </source>
</reference>
<dbReference type="EMBL" id="JBIRYO010000021">
    <property type="protein sequence ID" value="MFI2477063.1"/>
    <property type="molecule type" value="Genomic_DNA"/>
</dbReference>
<dbReference type="InterPro" id="IPR013154">
    <property type="entry name" value="ADH-like_N"/>
</dbReference>
<dbReference type="Pfam" id="PF08240">
    <property type="entry name" value="ADH_N"/>
    <property type="match status" value="1"/>
</dbReference>
<evidence type="ECO:0000256" key="1">
    <source>
        <dbReference type="ARBA" id="ARBA00022857"/>
    </source>
</evidence>
<dbReference type="Gene3D" id="3.40.50.720">
    <property type="entry name" value="NAD(P)-binding Rossmann-like Domain"/>
    <property type="match status" value="1"/>
</dbReference>
<evidence type="ECO:0000313" key="4">
    <source>
        <dbReference type="Proteomes" id="UP001611415"/>
    </source>
</evidence>
<evidence type="ECO:0000259" key="2">
    <source>
        <dbReference type="SMART" id="SM00829"/>
    </source>
</evidence>
<dbReference type="PANTHER" id="PTHR44154">
    <property type="entry name" value="QUINONE OXIDOREDUCTASE"/>
    <property type="match status" value="1"/>
</dbReference>
<keyword evidence="4" id="KW-1185">Reference proteome</keyword>
<feature type="domain" description="Enoyl reductase (ER)" evidence="2">
    <location>
        <begin position="14"/>
        <end position="322"/>
    </location>
</feature>
<dbReference type="SMART" id="SM00829">
    <property type="entry name" value="PKS_ER"/>
    <property type="match status" value="1"/>
</dbReference>
<sequence length="371" mass="38016">MEKPVKAVMVKAFGGPEALAVVDFPDPHPAAGQVSITTEAIGVGGIDALIRSGALAAYGATPGRILGSEVAGTVTEVGEGVDSTWVGRRVWALTGESGGYAEQALASAETLVPLPADLSAVAAVTLGSSAMVAHFALRHAHFGHGESVLVRGAAGGIGVMAVQIAARDGAGAVAVTTSSAERGDRLRELGATHVLDRLGHGALDAPAGYGVILDIVAGAGLPSFFARLEPNGRMVAVGAMAGMPPADFGMEMVAAFRKSMSFATFSADTVPALERRAVTAEMFAAASRGELKAVVHEVLPLEQAVLAHQKMEGGEVFGRIALTPSRSWTTSLLTRQTTHAHAARRPHDTTAPTVAFRPDLGVVVHPSGIRH</sequence>
<dbReference type="InterPro" id="IPR036291">
    <property type="entry name" value="NAD(P)-bd_dom_sf"/>
</dbReference>
<dbReference type="PANTHER" id="PTHR44154:SF1">
    <property type="entry name" value="QUINONE OXIDOREDUCTASE"/>
    <property type="match status" value="1"/>
</dbReference>
<accession>A0ABW7X7E5</accession>
<comment type="caution">
    <text evidence="3">The sequence shown here is derived from an EMBL/GenBank/DDBJ whole genome shotgun (WGS) entry which is preliminary data.</text>
</comment>
<evidence type="ECO:0000313" key="3">
    <source>
        <dbReference type="EMBL" id="MFI2477063.1"/>
    </source>
</evidence>
<dbReference type="SUPFAM" id="SSF50129">
    <property type="entry name" value="GroES-like"/>
    <property type="match status" value="1"/>
</dbReference>
<keyword evidence="1" id="KW-0521">NADP</keyword>
<dbReference type="Pfam" id="PF13602">
    <property type="entry name" value="ADH_zinc_N_2"/>
    <property type="match status" value="1"/>
</dbReference>
<gene>
    <name evidence="3" type="ORF">ACH49W_27090</name>
</gene>
<name>A0ABW7X7E5_9NOCA</name>
<dbReference type="Gene3D" id="3.90.180.10">
    <property type="entry name" value="Medium-chain alcohol dehydrogenases, catalytic domain"/>
    <property type="match status" value="1"/>
</dbReference>
<dbReference type="RefSeq" id="WP_397094403.1">
    <property type="nucleotide sequence ID" value="NZ_JBIRYO010000021.1"/>
</dbReference>
<proteinExistence type="predicted"/>
<protein>
    <submittedName>
        <fullName evidence="3">Zinc-binding dehydrogenase</fullName>
    </submittedName>
</protein>
<dbReference type="InterPro" id="IPR051603">
    <property type="entry name" value="Zinc-ADH_QOR/CCCR"/>
</dbReference>